<dbReference type="InterPro" id="IPR043519">
    <property type="entry name" value="NT_sf"/>
</dbReference>
<proteinExistence type="predicted"/>
<reference evidence="1 2" key="1">
    <citation type="submission" date="2020-06" db="EMBL/GenBank/DDBJ databases">
        <title>Genomic analysis of Salicibibacter sp. NKC21-4.</title>
        <authorList>
            <person name="Oh Y.J."/>
        </authorList>
    </citation>
    <scope>NUCLEOTIDE SEQUENCE [LARGE SCALE GENOMIC DNA]</scope>
    <source>
        <strain evidence="1 2">NKC21-4</strain>
    </source>
</reference>
<dbReference type="SUPFAM" id="SSF81301">
    <property type="entry name" value="Nucleotidyltransferase"/>
    <property type="match status" value="1"/>
</dbReference>
<dbReference type="RefSeq" id="WP_200085925.1">
    <property type="nucleotide sequence ID" value="NZ_CP054706.1"/>
</dbReference>
<organism evidence="1 2">
    <name type="scientific">Salicibibacter cibi</name>
    <dbReference type="NCBI Taxonomy" id="2743001"/>
    <lineage>
        <taxon>Bacteria</taxon>
        <taxon>Bacillati</taxon>
        <taxon>Bacillota</taxon>
        <taxon>Bacilli</taxon>
        <taxon>Bacillales</taxon>
        <taxon>Bacillaceae</taxon>
        <taxon>Salicibibacter</taxon>
    </lineage>
</organism>
<evidence type="ECO:0000313" key="2">
    <source>
        <dbReference type="Proteomes" id="UP000595349"/>
    </source>
</evidence>
<dbReference type="PIRSF" id="PIRSF000812">
    <property type="entry name" value="AAD"/>
    <property type="match status" value="1"/>
</dbReference>
<keyword evidence="2" id="KW-1185">Reference proteome</keyword>
<dbReference type="AlphaFoldDB" id="A0A7T7CGU7"/>
<evidence type="ECO:0000313" key="1">
    <source>
        <dbReference type="EMBL" id="QQK81499.1"/>
    </source>
</evidence>
<dbReference type="KEGG" id="scib:HUG20_17315"/>
<dbReference type="Gene3D" id="1.20.120.330">
    <property type="entry name" value="Nucleotidyltransferases domain 2"/>
    <property type="match status" value="1"/>
</dbReference>
<gene>
    <name evidence="1" type="ORF">HUG20_17315</name>
</gene>
<name>A0A7T7CGU7_9BACI</name>
<keyword evidence="1" id="KW-0808">Transferase</keyword>
<sequence length="289" mass="33874">MRSEKQMMQMILNVAQGDERIRAVGMNGSRANPDAPRDPFQDYDIVYLVTDVHSFLNDPSWIDVFGERIMMQTPEDMAMFPAELGGRYSYLMLFEDGNRIDLILVPIEEKDSYCTEDKLTIILLDKDNNLPNIPPPTDEGYWVNRPSAEFFANCCNEFWWVTTYVAKGLWRREILYAHEHLNIVRTMLIKMLEWRVGLETNFSVSIGKSGKYLERFLTEEDWQALLLTYADGRYEGIWEALFTMEEIFQKNAKIVADAFHFECPHEEAQHVIRYLKHVRNLPSNTSEIY</sequence>
<dbReference type="Gene3D" id="3.30.460.10">
    <property type="entry name" value="Beta Polymerase, domain 2"/>
    <property type="match status" value="1"/>
</dbReference>
<dbReference type="EMBL" id="CP054706">
    <property type="protein sequence ID" value="QQK81499.1"/>
    <property type="molecule type" value="Genomic_DNA"/>
</dbReference>
<accession>A0A7T7CGU7</accession>
<dbReference type="GO" id="GO:0016779">
    <property type="term" value="F:nucleotidyltransferase activity"/>
    <property type="evidence" value="ECO:0007669"/>
    <property type="project" value="UniProtKB-KW"/>
</dbReference>
<dbReference type="Pfam" id="PF04439">
    <property type="entry name" value="Adenyl_transf"/>
    <property type="match status" value="1"/>
</dbReference>
<dbReference type="SUPFAM" id="SSF81631">
    <property type="entry name" value="PAP/OAS1 substrate-binding domain"/>
    <property type="match status" value="1"/>
</dbReference>
<keyword evidence="1" id="KW-0548">Nucleotidyltransferase</keyword>
<dbReference type="Proteomes" id="UP000595349">
    <property type="component" value="Chromosome"/>
</dbReference>
<protein>
    <submittedName>
        <fullName evidence="1">Aminoglycoside 6-adenylyltransferase</fullName>
    </submittedName>
</protein>
<dbReference type="InterPro" id="IPR007530">
    <property type="entry name" value="Aminoglycoside_adenylylTfrase"/>
</dbReference>